<dbReference type="Pfam" id="PF12804">
    <property type="entry name" value="NTP_transf_3"/>
    <property type="match status" value="1"/>
</dbReference>
<name>A0A7W9SH33_9FIRM</name>
<dbReference type="CDD" id="cd04182">
    <property type="entry name" value="GT_2_like_f"/>
    <property type="match status" value="1"/>
</dbReference>
<dbReference type="Gene3D" id="3.90.550.10">
    <property type="entry name" value="Spore Coat Polysaccharide Biosynthesis Protein SpsA, Chain A"/>
    <property type="match status" value="1"/>
</dbReference>
<dbReference type="AlphaFoldDB" id="A0A7W9SH33"/>
<protein>
    <submittedName>
        <fullName evidence="2">Molybdenum cofactor cytidylyltransferase</fullName>
        <ecNumber evidence="2">2.7.7.76</ecNumber>
    </submittedName>
</protein>
<evidence type="ECO:0000313" key="2">
    <source>
        <dbReference type="EMBL" id="MBB6042053.1"/>
    </source>
</evidence>
<dbReference type="PANTHER" id="PTHR43777:SF1">
    <property type="entry name" value="MOLYBDENUM COFACTOR CYTIDYLYLTRANSFERASE"/>
    <property type="match status" value="1"/>
</dbReference>
<dbReference type="InterPro" id="IPR029044">
    <property type="entry name" value="Nucleotide-diphossugar_trans"/>
</dbReference>
<dbReference type="SUPFAM" id="SSF53448">
    <property type="entry name" value="Nucleotide-diphospho-sugar transferases"/>
    <property type="match status" value="1"/>
</dbReference>
<feature type="domain" description="MobA-like NTP transferase" evidence="1">
    <location>
        <begin position="7"/>
        <end position="194"/>
    </location>
</feature>
<proteinExistence type="predicted"/>
<sequence>MKHLGFVVMASGWSRRFGKNKLLERIAGKPMISYTFHTLSHFFYNYQAVGSLSERIQDSDATVQEKKKRGKGGKTVLDTPLVVTRFKEVEQLAKEMHFSVLMHEESEQSDTIRVALSSEQAKSWDACMFLTGDQPLLSEESLRNLVDAFSENSEEIYRLSYQGEGGNPVIFPKKYFENLRNLTGDHGGGVLLKSGMISVEEIHKIPVEREFELWDVDTEEAILKMEQLLRMRL</sequence>
<evidence type="ECO:0000259" key="1">
    <source>
        <dbReference type="Pfam" id="PF12804"/>
    </source>
</evidence>
<dbReference type="EC" id="2.7.7.76" evidence="2"/>
<dbReference type="PANTHER" id="PTHR43777">
    <property type="entry name" value="MOLYBDENUM COFACTOR CYTIDYLYLTRANSFERASE"/>
    <property type="match status" value="1"/>
</dbReference>
<comment type="caution">
    <text evidence="2">The sequence shown here is derived from an EMBL/GenBank/DDBJ whole genome shotgun (WGS) entry which is preliminary data.</text>
</comment>
<dbReference type="GO" id="GO:0061602">
    <property type="term" value="F:molybdenum cofactor cytidylyltransferase activity"/>
    <property type="evidence" value="ECO:0007669"/>
    <property type="project" value="UniProtKB-EC"/>
</dbReference>
<organism evidence="2 3">
    <name type="scientific">Oribacterium sinus</name>
    <dbReference type="NCBI Taxonomy" id="237576"/>
    <lineage>
        <taxon>Bacteria</taxon>
        <taxon>Bacillati</taxon>
        <taxon>Bacillota</taxon>
        <taxon>Clostridia</taxon>
        <taxon>Lachnospirales</taxon>
        <taxon>Lachnospiraceae</taxon>
        <taxon>Oribacterium</taxon>
    </lineage>
</organism>
<accession>A0A7W9SH33</accession>
<dbReference type="RefSeq" id="WP_183684572.1">
    <property type="nucleotide sequence ID" value="NZ_JACHHH010000011.1"/>
</dbReference>
<dbReference type="GeneID" id="85015570"/>
<keyword evidence="2" id="KW-0548">Nucleotidyltransferase</keyword>
<gene>
    <name evidence="2" type="ORF">HNQ46_002048</name>
</gene>
<keyword evidence="2" id="KW-0808">Transferase</keyword>
<reference evidence="2 3" key="1">
    <citation type="submission" date="2020-08" db="EMBL/GenBank/DDBJ databases">
        <title>Genomic Encyclopedia of Type Strains, Phase IV (KMG-IV): sequencing the most valuable type-strain genomes for metagenomic binning, comparative biology and taxonomic classification.</title>
        <authorList>
            <person name="Goeker M."/>
        </authorList>
    </citation>
    <scope>NUCLEOTIDE SEQUENCE [LARGE SCALE GENOMIC DNA]</scope>
    <source>
        <strain evidence="2 3">DSM 17245</strain>
    </source>
</reference>
<dbReference type="InterPro" id="IPR025877">
    <property type="entry name" value="MobA-like_NTP_Trfase"/>
</dbReference>
<dbReference type="EMBL" id="JACHHH010000011">
    <property type="protein sequence ID" value="MBB6042053.1"/>
    <property type="molecule type" value="Genomic_DNA"/>
</dbReference>
<evidence type="ECO:0000313" key="3">
    <source>
        <dbReference type="Proteomes" id="UP000522163"/>
    </source>
</evidence>
<dbReference type="Proteomes" id="UP000522163">
    <property type="component" value="Unassembled WGS sequence"/>
</dbReference>